<keyword evidence="2" id="KW-1185">Reference proteome</keyword>
<protein>
    <submittedName>
        <fullName evidence="1">Uncharacterized protein</fullName>
    </submittedName>
</protein>
<proteinExistence type="predicted"/>
<name>A0ACC2NL46_9HYME</name>
<sequence>MKKWEPEERSLPELITKTDLMNRHERLKSRSTWAIGGNYTIESILVTFHVIASFYCHRLWNKRSHALAAPGPTTVVLCERSCGTNTLELPEITLRRRFSPQGEQGPINRQPISANTTPPSITFAEC</sequence>
<dbReference type="EMBL" id="CM056743">
    <property type="protein sequence ID" value="KAJ8671626.1"/>
    <property type="molecule type" value="Genomic_DNA"/>
</dbReference>
<evidence type="ECO:0000313" key="2">
    <source>
        <dbReference type="Proteomes" id="UP001239111"/>
    </source>
</evidence>
<accession>A0ACC2NL46</accession>
<gene>
    <name evidence="1" type="ORF">QAD02_002885</name>
</gene>
<dbReference type="Proteomes" id="UP001239111">
    <property type="component" value="Chromosome 3"/>
</dbReference>
<organism evidence="1 2">
    <name type="scientific">Eretmocerus hayati</name>
    <dbReference type="NCBI Taxonomy" id="131215"/>
    <lineage>
        <taxon>Eukaryota</taxon>
        <taxon>Metazoa</taxon>
        <taxon>Ecdysozoa</taxon>
        <taxon>Arthropoda</taxon>
        <taxon>Hexapoda</taxon>
        <taxon>Insecta</taxon>
        <taxon>Pterygota</taxon>
        <taxon>Neoptera</taxon>
        <taxon>Endopterygota</taxon>
        <taxon>Hymenoptera</taxon>
        <taxon>Apocrita</taxon>
        <taxon>Proctotrupomorpha</taxon>
        <taxon>Chalcidoidea</taxon>
        <taxon>Aphelinidae</taxon>
        <taxon>Aphelininae</taxon>
        <taxon>Eretmocerus</taxon>
    </lineage>
</organism>
<reference evidence="1" key="1">
    <citation type="submission" date="2023-04" db="EMBL/GenBank/DDBJ databases">
        <title>A chromosome-level genome assembly of the parasitoid wasp Eretmocerus hayati.</title>
        <authorList>
            <person name="Zhong Y."/>
            <person name="Liu S."/>
            <person name="Liu Y."/>
        </authorList>
    </citation>
    <scope>NUCLEOTIDE SEQUENCE</scope>
    <source>
        <strain evidence="1">ZJU_SS_LIU_2023</strain>
    </source>
</reference>
<comment type="caution">
    <text evidence="1">The sequence shown here is derived from an EMBL/GenBank/DDBJ whole genome shotgun (WGS) entry which is preliminary data.</text>
</comment>
<evidence type="ECO:0000313" key="1">
    <source>
        <dbReference type="EMBL" id="KAJ8671626.1"/>
    </source>
</evidence>